<keyword evidence="2" id="KW-1185">Reference proteome</keyword>
<organism evidence="1 2">
    <name type="scientific">Actinoplanes oblitus</name>
    <dbReference type="NCBI Taxonomy" id="3040509"/>
    <lineage>
        <taxon>Bacteria</taxon>
        <taxon>Bacillati</taxon>
        <taxon>Actinomycetota</taxon>
        <taxon>Actinomycetes</taxon>
        <taxon>Micromonosporales</taxon>
        <taxon>Micromonosporaceae</taxon>
        <taxon>Actinoplanes</taxon>
    </lineage>
</organism>
<dbReference type="InterPro" id="IPR003718">
    <property type="entry name" value="OsmC/Ohr_fam"/>
</dbReference>
<reference evidence="1 2" key="1">
    <citation type="submission" date="2023-06" db="EMBL/GenBank/DDBJ databases">
        <authorList>
            <person name="Yushchuk O."/>
            <person name="Binda E."/>
            <person name="Ruckert-Reed C."/>
            <person name="Fedorenko V."/>
            <person name="Kalinowski J."/>
            <person name="Marinelli F."/>
        </authorList>
    </citation>
    <scope>NUCLEOTIDE SEQUENCE [LARGE SCALE GENOMIC DNA]</scope>
    <source>
        <strain evidence="1 2">NRRL 3884</strain>
    </source>
</reference>
<sequence>MSKTHRYEVTVTWTGNTGTGTSSYRDYTRDHDVTAAGKAPIAGSSDPTFRGDPARWNPEELLLTALSQCHMLSFLHLCTTAKVVVTGYSDTPRGTMTTTADGSGQFDEVTLRPRVTLADPAQAGLLADLHERAHRVCFIANSVNFPVRHEPEPVG</sequence>
<dbReference type="PANTHER" id="PTHR42830:SF2">
    <property type="entry name" value="OSMC_OHR FAMILY PROTEIN"/>
    <property type="match status" value="1"/>
</dbReference>
<accession>A0ABY8WSX0</accession>
<name>A0ABY8WSX0_9ACTN</name>
<dbReference type="Pfam" id="PF02566">
    <property type="entry name" value="OsmC"/>
    <property type="match status" value="1"/>
</dbReference>
<evidence type="ECO:0000313" key="2">
    <source>
        <dbReference type="Proteomes" id="UP001240150"/>
    </source>
</evidence>
<dbReference type="Gene3D" id="3.30.300.20">
    <property type="match status" value="1"/>
</dbReference>
<gene>
    <name evidence="1" type="ORF">ACTOB_003333</name>
</gene>
<dbReference type="InterPro" id="IPR036102">
    <property type="entry name" value="OsmC/Ohrsf"/>
</dbReference>
<dbReference type="EMBL" id="CP126980">
    <property type="protein sequence ID" value="WIM99673.1"/>
    <property type="molecule type" value="Genomic_DNA"/>
</dbReference>
<dbReference type="InterPro" id="IPR052707">
    <property type="entry name" value="OsmC_Ohr_Peroxiredoxin"/>
</dbReference>
<dbReference type="RefSeq" id="WP_284921111.1">
    <property type="nucleotide sequence ID" value="NZ_CP126980.1"/>
</dbReference>
<protein>
    <submittedName>
        <fullName evidence="1">OsmC family protein</fullName>
    </submittedName>
</protein>
<dbReference type="Proteomes" id="UP001240150">
    <property type="component" value="Chromosome"/>
</dbReference>
<dbReference type="InterPro" id="IPR015946">
    <property type="entry name" value="KH_dom-like_a/b"/>
</dbReference>
<proteinExistence type="predicted"/>
<dbReference type="PANTHER" id="PTHR42830">
    <property type="entry name" value="OSMOTICALLY INDUCIBLE FAMILY PROTEIN"/>
    <property type="match status" value="1"/>
</dbReference>
<dbReference type="SUPFAM" id="SSF82784">
    <property type="entry name" value="OsmC-like"/>
    <property type="match status" value="1"/>
</dbReference>
<evidence type="ECO:0000313" key="1">
    <source>
        <dbReference type="EMBL" id="WIM99673.1"/>
    </source>
</evidence>